<dbReference type="AlphaFoldDB" id="S8ECS1"/>
<keyword evidence="3" id="KW-1185">Reference proteome</keyword>
<reference evidence="2 3" key="1">
    <citation type="journal article" date="2012" name="Science">
        <title>The Paleozoic origin of enzymatic lignin decomposition reconstructed from 31 fungal genomes.</title>
        <authorList>
            <person name="Floudas D."/>
            <person name="Binder M."/>
            <person name="Riley R."/>
            <person name="Barry K."/>
            <person name="Blanchette R.A."/>
            <person name="Henrissat B."/>
            <person name="Martinez A.T."/>
            <person name="Otillar R."/>
            <person name="Spatafora J.W."/>
            <person name="Yadav J.S."/>
            <person name="Aerts A."/>
            <person name="Benoit I."/>
            <person name="Boyd A."/>
            <person name="Carlson A."/>
            <person name="Copeland A."/>
            <person name="Coutinho P.M."/>
            <person name="de Vries R.P."/>
            <person name="Ferreira P."/>
            <person name="Findley K."/>
            <person name="Foster B."/>
            <person name="Gaskell J."/>
            <person name="Glotzer D."/>
            <person name="Gorecki P."/>
            <person name="Heitman J."/>
            <person name="Hesse C."/>
            <person name="Hori C."/>
            <person name="Igarashi K."/>
            <person name="Jurgens J.A."/>
            <person name="Kallen N."/>
            <person name="Kersten P."/>
            <person name="Kohler A."/>
            <person name="Kuees U."/>
            <person name="Kumar T.K.A."/>
            <person name="Kuo A."/>
            <person name="LaButti K."/>
            <person name="Larrondo L.F."/>
            <person name="Lindquist E."/>
            <person name="Ling A."/>
            <person name="Lombard V."/>
            <person name="Lucas S."/>
            <person name="Lundell T."/>
            <person name="Martin R."/>
            <person name="McLaughlin D.J."/>
            <person name="Morgenstern I."/>
            <person name="Morin E."/>
            <person name="Murat C."/>
            <person name="Nagy L.G."/>
            <person name="Nolan M."/>
            <person name="Ohm R.A."/>
            <person name="Patyshakuliyeva A."/>
            <person name="Rokas A."/>
            <person name="Ruiz-Duenas F.J."/>
            <person name="Sabat G."/>
            <person name="Salamov A."/>
            <person name="Samejima M."/>
            <person name="Schmutz J."/>
            <person name="Slot J.C."/>
            <person name="St John F."/>
            <person name="Stenlid J."/>
            <person name="Sun H."/>
            <person name="Sun S."/>
            <person name="Syed K."/>
            <person name="Tsang A."/>
            <person name="Wiebenga A."/>
            <person name="Young D."/>
            <person name="Pisabarro A."/>
            <person name="Eastwood D.C."/>
            <person name="Martin F."/>
            <person name="Cullen D."/>
            <person name="Grigoriev I.V."/>
            <person name="Hibbett D.S."/>
        </authorList>
    </citation>
    <scope>NUCLEOTIDE SEQUENCE</scope>
    <source>
        <strain evidence="3">FP-58527</strain>
    </source>
</reference>
<dbReference type="STRING" id="743788.S8ECS1"/>
<dbReference type="PROSITE" id="PS51745">
    <property type="entry name" value="PB1"/>
    <property type="match status" value="1"/>
</dbReference>
<evidence type="ECO:0000313" key="2">
    <source>
        <dbReference type="EMBL" id="EPT02423.1"/>
    </source>
</evidence>
<name>S8ECS1_FOMSC</name>
<protein>
    <recommendedName>
        <fullName evidence="1">PB1 domain-containing protein</fullName>
    </recommendedName>
</protein>
<dbReference type="OrthoDB" id="661148at2759"/>
<dbReference type="SUPFAM" id="SSF54277">
    <property type="entry name" value="CAD &amp; PB1 domains"/>
    <property type="match status" value="1"/>
</dbReference>
<evidence type="ECO:0000313" key="3">
    <source>
        <dbReference type="Proteomes" id="UP000015241"/>
    </source>
</evidence>
<evidence type="ECO:0000259" key="1">
    <source>
        <dbReference type="PROSITE" id="PS51745"/>
    </source>
</evidence>
<dbReference type="Pfam" id="PF00564">
    <property type="entry name" value="PB1"/>
    <property type="match status" value="1"/>
</dbReference>
<dbReference type="HOGENOM" id="CLU_1447704_0_0_1"/>
<sequence length="187" mass="19749">MSTLQLCIELSALDGSTHVADFHALPTWADLATRVQTLFGIPGTAAALAYVDADGDEITMSSENELREFFTTAFPGDNATPTALLFAVRGLRELRVSESSSYTMSTPPAGPQSRNSTVFPTQGIFAPYGRGTSTGGGRGYRGGFRGHLHGPHFGHGHHCGPPGMFPAHQSPPLPVPPYLGGPFVRIG</sequence>
<dbReference type="InterPro" id="IPR053793">
    <property type="entry name" value="PB1-like"/>
</dbReference>
<feature type="domain" description="PB1" evidence="1">
    <location>
        <begin position="3"/>
        <end position="89"/>
    </location>
</feature>
<dbReference type="InterPro" id="IPR000270">
    <property type="entry name" value="PB1_dom"/>
</dbReference>
<organism evidence="2 3">
    <name type="scientific">Fomitopsis schrenkii</name>
    <name type="common">Brown rot fungus</name>
    <dbReference type="NCBI Taxonomy" id="2126942"/>
    <lineage>
        <taxon>Eukaryota</taxon>
        <taxon>Fungi</taxon>
        <taxon>Dikarya</taxon>
        <taxon>Basidiomycota</taxon>
        <taxon>Agaricomycotina</taxon>
        <taxon>Agaricomycetes</taxon>
        <taxon>Polyporales</taxon>
        <taxon>Fomitopsis</taxon>
    </lineage>
</organism>
<accession>S8ECS1</accession>
<dbReference type="InParanoid" id="S8ECS1"/>
<gene>
    <name evidence="2" type="ORF">FOMPIDRAFT_1118302</name>
</gene>
<dbReference type="Proteomes" id="UP000015241">
    <property type="component" value="Unassembled WGS sequence"/>
</dbReference>
<dbReference type="Gene3D" id="3.10.20.90">
    <property type="entry name" value="Phosphatidylinositol 3-kinase Catalytic Subunit, Chain A, domain 1"/>
    <property type="match status" value="1"/>
</dbReference>
<dbReference type="EMBL" id="KE504135">
    <property type="protein sequence ID" value="EPT02423.1"/>
    <property type="molecule type" value="Genomic_DNA"/>
</dbReference>
<proteinExistence type="predicted"/>